<gene>
    <name evidence="1" type="ORF">VOLCADRAFT_106636</name>
</gene>
<dbReference type="AlphaFoldDB" id="D8U8T4"/>
<dbReference type="InParanoid" id="D8U8T4"/>
<proteinExistence type="predicted"/>
<dbReference type="KEGG" id="vcn:VOLCADRAFT_106636"/>
<accession>D8U8T4</accession>
<name>D8U8T4_VOLCA</name>
<evidence type="ECO:0000313" key="2">
    <source>
        <dbReference type="Proteomes" id="UP000001058"/>
    </source>
</evidence>
<dbReference type="RefSeq" id="XP_002955109.1">
    <property type="nucleotide sequence ID" value="XM_002955063.1"/>
</dbReference>
<protein>
    <submittedName>
        <fullName evidence="1">Uncharacterized protein</fullName>
    </submittedName>
</protein>
<dbReference type="EMBL" id="GL378369">
    <property type="protein sequence ID" value="EFJ43863.1"/>
    <property type="molecule type" value="Genomic_DNA"/>
</dbReference>
<dbReference type="Proteomes" id="UP000001058">
    <property type="component" value="Unassembled WGS sequence"/>
</dbReference>
<dbReference type="GeneID" id="9622064"/>
<dbReference type="OrthoDB" id="565618at2759"/>
<sequence>MLPAAQLLPSRRCCTRPDLGATQVRNSLRLPCKLVRPAPRFQATAGASGPGGPGTESSRLEPQWNDVVEYHMPRPVGGAQLGVGRVDLVEDGRVTLAPLEEDEDGMWIESHDTAAVVVSEVAMLRILAYDLSQRQDKEGNPHGEHAHDVYTLLDRPSPNVYRGPRTLQVMVRGGPED</sequence>
<keyword evidence="2" id="KW-1185">Reference proteome</keyword>
<organism evidence="2">
    <name type="scientific">Volvox carteri f. nagariensis</name>
    <dbReference type="NCBI Taxonomy" id="3068"/>
    <lineage>
        <taxon>Eukaryota</taxon>
        <taxon>Viridiplantae</taxon>
        <taxon>Chlorophyta</taxon>
        <taxon>core chlorophytes</taxon>
        <taxon>Chlorophyceae</taxon>
        <taxon>CS clade</taxon>
        <taxon>Chlamydomonadales</taxon>
        <taxon>Volvocaceae</taxon>
        <taxon>Volvox</taxon>
    </lineage>
</organism>
<reference evidence="1 2" key="1">
    <citation type="journal article" date="2010" name="Science">
        <title>Genomic analysis of organismal complexity in the multicellular green alga Volvox carteri.</title>
        <authorList>
            <person name="Prochnik S.E."/>
            <person name="Umen J."/>
            <person name="Nedelcu A.M."/>
            <person name="Hallmann A."/>
            <person name="Miller S.M."/>
            <person name="Nishii I."/>
            <person name="Ferris P."/>
            <person name="Kuo A."/>
            <person name="Mitros T."/>
            <person name="Fritz-Laylin L.K."/>
            <person name="Hellsten U."/>
            <person name="Chapman J."/>
            <person name="Simakov O."/>
            <person name="Rensing S.A."/>
            <person name="Terry A."/>
            <person name="Pangilinan J."/>
            <person name="Kapitonov V."/>
            <person name="Jurka J."/>
            <person name="Salamov A."/>
            <person name="Shapiro H."/>
            <person name="Schmutz J."/>
            <person name="Grimwood J."/>
            <person name="Lindquist E."/>
            <person name="Lucas S."/>
            <person name="Grigoriev I.V."/>
            <person name="Schmitt R."/>
            <person name="Kirk D."/>
            <person name="Rokhsar D.S."/>
        </authorList>
    </citation>
    <scope>NUCLEOTIDE SEQUENCE [LARGE SCALE GENOMIC DNA]</scope>
    <source>
        <strain evidence="2">f. Nagariensis / Eve</strain>
    </source>
</reference>
<evidence type="ECO:0000313" key="1">
    <source>
        <dbReference type="EMBL" id="EFJ43863.1"/>
    </source>
</evidence>